<proteinExistence type="predicted"/>
<dbReference type="InterPro" id="IPR050729">
    <property type="entry name" value="Rho-GAP"/>
</dbReference>
<dbReference type="SUPFAM" id="SSF103657">
    <property type="entry name" value="BAR/IMD domain-like"/>
    <property type="match status" value="1"/>
</dbReference>
<dbReference type="PROSITE" id="PS50238">
    <property type="entry name" value="RHOGAP"/>
    <property type="match status" value="1"/>
</dbReference>
<feature type="compositionally biased region" description="Polar residues" evidence="3">
    <location>
        <begin position="126"/>
        <end position="137"/>
    </location>
</feature>
<dbReference type="GO" id="GO:0005096">
    <property type="term" value="F:GTPase activator activity"/>
    <property type="evidence" value="ECO:0007669"/>
    <property type="project" value="UniProtKB-KW"/>
</dbReference>
<evidence type="ECO:0000259" key="4">
    <source>
        <dbReference type="PROSITE" id="PS50238"/>
    </source>
</evidence>
<evidence type="ECO:0000256" key="1">
    <source>
        <dbReference type="ARBA" id="ARBA00022468"/>
    </source>
</evidence>
<organism evidence="6 7">
    <name type="scientific">Caulochytrium protostelioides</name>
    <dbReference type="NCBI Taxonomy" id="1555241"/>
    <lineage>
        <taxon>Eukaryota</taxon>
        <taxon>Fungi</taxon>
        <taxon>Fungi incertae sedis</taxon>
        <taxon>Chytridiomycota</taxon>
        <taxon>Chytridiomycota incertae sedis</taxon>
        <taxon>Chytridiomycetes</taxon>
        <taxon>Caulochytriales</taxon>
        <taxon>Caulochytriaceae</taxon>
        <taxon>Caulochytrium</taxon>
    </lineage>
</organism>
<feature type="non-terminal residue" evidence="6">
    <location>
        <position position="453"/>
    </location>
</feature>
<dbReference type="Gene3D" id="1.20.1270.60">
    <property type="entry name" value="Arfaptin homology (AH) domain/BAR domain"/>
    <property type="match status" value="1"/>
</dbReference>
<feature type="domain" description="F-BAR" evidence="5">
    <location>
        <begin position="1"/>
        <end position="253"/>
    </location>
</feature>
<feature type="region of interest" description="Disordered" evidence="3">
    <location>
        <begin position="118"/>
        <end position="160"/>
    </location>
</feature>
<dbReference type="AlphaFoldDB" id="A0A4P9WTH2"/>
<name>A0A4P9WTH2_9FUNG</name>
<dbReference type="InterPro" id="IPR001060">
    <property type="entry name" value="FCH_dom"/>
</dbReference>
<dbReference type="PANTHER" id="PTHR23176">
    <property type="entry name" value="RHO/RAC/CDC GTPASE-ACTIVATING PROTEIN"/>
    <property type="match status" value="1"/>
</dbReference>
<dbReference type="InterPro" id="IPR008936">
    <property type="entry name" value="Rho_GTPase_activation_prot"/>
</dbReference>
<sequence>SCKDVVGFLRKRALLEEDYGRQLAKMVKEFGGKESPKIYGREGSWTAGWTAFGAIHATVAQHHLELATALTELAEDVNTLSKDTERNRKQLRDDVRYQWKQVEDAVGVLEKSKQKYEASTHDWERTSQSSRIAQQAQGHGHSYGADSQLQKLQKNESGARSRATLANEAYRQQLFVTNGKRRDYYELHLPRLIRLLVDSIQKADDGLLRHLQGYVALYERCLMNEAMSTAPPSGQKTQPGMADVLGRVDLDGDLDAYVAVHLAEGRPIGSGAPGAFDATAVPMGNGNASRQYAGLDLITIADRDGEPVPVIVAALIQAIEAQGLAREGIYRVSGNSAHTARLLRRIDLHGTAPQPALRDEDRAVLTSALKQFFRELPDGLFPRASYRPLMQAMRNDDPQRRLMAVHEIINGLPDAHYGTIQVLFRHLAKVAAQEATNRMSADNLGLIWGPSLL</sequence>
<dbReference type="InterPro" id="IPR031160">
    <property type="entry name" value="F_BAR_dom"/>
</dbReference>
<dbReference type="Pfam" id="PF00611">
    <property type="entry name" value="FCH"/>
    <property type="match status" value="1"/>
</dbReference>
<evidence type="ECO:0000313" key="6">
    <source>
        <dbReference type="EMBL" id="RKO96549.1"/>
    </source>
</evidence>
<feature type="non-terminal residue" evidence="6">
    <location>
        <position position="1"/>
    </location>
</feature>
<dbReference type="GO" id="GO:0007165">
    <property type="term" value="P:signal transduction"/>
    <property type="evidence" value="ECO:0007669"/>
    <property type="project" value="InterPro"/>
</dbReference>
<dbReference type="SUPFAM" id="SSF48350">
    <property type="entry name" value="GTPase activation domain, GAP"/>
    <property type="match status" value="1"/>
</dbReference>
<gene>
    <name evidence="6" type="ORF">CAUPRSCDRAFT_3673</name>
</gene>
<evidence type="ECO:0000256" key="3">
    <source>
        <dbReference type="SAM" id="MobiDB-lite"/>
    </source>
</evidence>
<protein>
    <submittedName>
        <fullName evidence="6">RhoGAP-domain-containing protein</fullName>
    </submittedName>
</protein>
<keyword evidence="1" id="KW-0343">GTPase activation</keyword>
<evidence type="ECO:0000256" key="2">
    <source>
        <dbReference type="PROSITE-ProRule" id="PRU01077"/>
    </source>
</evidence>
<accession>A0A4P9WTH2</accession>
<keyword evidence="2" id="KW-0175">Coiled coil</keyword>
<dbReference type="InterPro" id="IPR000198">
    <property type="entry name" value="RhoGAP_dom"/>
</dbReference>
<evidence type="ECO:0000313" key="7">
    <source>
        <dbReference type="Proteomes" id="UP000268535"/>
    </source>
</evidence>
<dbReference type="PROSITE" id="PS51741">
    <property type="entry name" value="F_BAR"/>
    <property type="match status" value="1"/>
</dbReference>
<feature type="domain" description="Rho-GAP" evidence="4">
    <location>
        <begin position="295"/>
        <end position="453"/>
    </location>
</feature>
<dbReference type="Gene3D" id="1.10.555.10">
    <property type="entry name" value="Rho GTPase activation protein"/>
    <property type="match status" value="1"/>
</dbReference>
<reference evidence="7" key="1">
    <citation type="journal article" date="2018" name="Nat. Microbiol.">
        <title>Leveraging single-cell genomics to expand the fungal tree of life.</title>
        <authorList>
            <person name="Ahrendt S.R."/>
            <person name="Quandt C.A."/>
            <person name="Ciobanu D."/>
            <person name="Clum A."/>
            <person name="Salamov A."/>
            <person name="Andreopoulos B."/>
            <person name="Cheng J.F."/>
            <person name="Woyke T."/>
            <person name="Pelin A."/>
            <person name="Henrissat B."/>
            <person name="Reynolds N.K."/>
            <person name="Benny G.L."/>
            <person name="Smith M.E."/>
            <person name="James T.Y."/>
            <person name="Grigoriev I.V."/>
        </authorList>
    </citation>
    <scope>NUCLEOTIDE SEQUENCE [LARGE SCALE GENOMIC DNA]</scope>
    <source>
        <strain evidence="7">ATCC 52028</strain>
    </source>
</reference>
<dbReference type="Pfam" id="PF00620">
    <property type="entry name" value="RhoGAP"/>
    <property type="match status" value="1"/>
</dbReference>
<dbReference type="InterPro" id="IPR027267">
    <property type="entry name" value="AH/BAR_dom_sf"/>
</dbReference>
<dbReference type="EMBL" id="ML009838">
    <property type="protein sequence ID" value="RKO96549.1"/>
    <property type="molecule type" value="Genomic_DNA"/>
</dbReference>
<dbReference type="GO" id="GO:0005737">
    <property type="term" value="C:cytoplasm"/>
    <property type="evidence" value="ECO:0007669"/>
    <property type="project" value="TreeGrafter"/>
</dbReference>
<dbReference type="Proteomes" id="UP000268535">
    <property type="component" value="Unassembled WGS sequence"/>
</dbReference>
<dbReference type="PANTHER" id="PTHR23176:SF129">
    <property type="entry name" value="RHO GTPASE ACTIVATING PROTEIN AT 16F, ISOFORM E-RELATED"/>
    <property type="match status" value="1"/>
</dbReference>
<dbReference type="SMART" id="SM00324">
    <property type="entry name" value="RhoGAP"/>
    <property type="match status" value="1"/>
</dbReference>
<evidence type="ECO:0000259" key="5">
    <source>
        <dbReference type="PROSITE" id="PS51741"/>
    </source>
</evidence>